<sequence>MCLDVVREAAKEGSFHRPVQNIWAGCTHRDRTIVDTGRISSRVTGGMAARRLSDEWGQVGGSAK</sequence>
<evidence type="ECO:0000313" key="1">
    <source>
        <dbReference type="EMBL" id="GAA4391466.1"/>
    </source>
</evidence>
<comment type="caution">
    <text evidence="1">The sequence shown here is derived from an EMBL/GenBank/DDBJ whole genome shotgun (WGS) entry which is preliminary data.</text>
</comment>
<accession>A0ABP8JIL7</accession>
<protein>
    <submittedName>
        <fullName evidence="1">Uncharacterized protein</fullName>
    </submittedName>
</protein>
<name>A0ABP8JIL7_9MICO</name>
<gene>
    <name evidence="1" type="ORF">GCM10023153_09410</name>
</gene>
<reference evidence="2" key="1">
    <citation type="journal article" date="2019" name="Int. J. Syst. Evol. Microbiol.">
        <title>The Global Catalogue of Microorganisms (GCM) 10K type strain sequencing project: providing services to taxonomists for standard genome sequencing and annotation.</title>
        <authorList>
            <consortium name="The Broad Institute Genomics Platform"/>
            <consortium name="The Broad Institute Genome Sequencing Center for Infectious Disease"/>
            <person name="Wu L."/>
            <person name="Ma J."/>
        </authorList>
    </citation>
    <scope>NUCLEOTIDE SEQUENCE [LARGE SCALE GENOMIC DNA]</scope>
    <source>
        <strain evidence="2">JCM 17738</strain>
    </source>
</reference>
<proteinExistence type="predicted"/>
<dbReference type="Proteomes" id="UP001500390">
    <property type="component" value="Unassembled WGS sequence"/>
</dbReference>
<dbReference type="EMBL" id="BAABFX010000019">
    <property type="protein sequence ID" value="GAA4391466.1"/>
    <property type="molecule type" value="Genomic_DNA"/>
</dbReference>
<evidence type="ECO:0000313" key="2">
    <source>
        <dbReference type="Proteomes" id="UP001500390"/>
    </source>
</evidence>
<keyword evidence="2" id="KW-1185">Reference proteome</keyword>
<organism evidence="1 2">
    <name type="scientific">Ornithinibacter aureus</name>
    <dbReference type="NCBI Taxonomy" id="622664"/>
    <lineage>
        <taxon>Bacteria</taxon>
        <taxon>Bacillati</taxon>
        <taxon>Actinomycetota</taxon>
        <taxon>Actinomycetes</taxon>
        <taxon>Micrococcales</taxon>
        <taxon>Intrasporangiaceae</taxon>
        <taxon>Ornithinibacter</taxon>
    </lineage>
</organism>